<name>W2Q0P8_PHYN3</name>
<sequence length="223" mass="25747">MVGISLPRQKQAWLQAREELRQVQIVTVKQGLSLTPSLYFGTRRCTYSTVVSVVTTALPLPRYDPLGQQTCATTMPNDASRWAEERSVEQKKNKDWVNIRQGLQRQEERVCVKYDLLDGVLVVKGQDAVRVLRIPQVYSILLRVMHDFHDAAVVAHPGVERTMVAMRQYFWWPGMREHIAQYFATCEACVRHKSGSRRRKGLLQSLPIPDHCWQHVTTELIQH</sequence>
<dbReference type="Gene3D" id="1.10.340.70">
    <property type="match status" value="1"/>
</dbReference>
<dbReference type="VEuPathDB" id="FungiDB:PPTG_12794"/>
<dbReference type="AlphaFoldDB" id="W2Q0P8"/>
<gene>
    <name evidence="2" type="ORF">PPTG_12794</name>
</gene>
<dbReference type="InterPro" id="IPR041588">
    <property type="entry name" value="Integrase_H2C2"/>
</dbReference>
<dbReference type="InterPro" id="IPR050951">
    <property type="entry name" value="Retrovirus_Pol_polyprotein"/>
</dbReference>
<protein>
    <recommendedName>
        <fullName evidence="1">Integrase zinc-binding domain-containing protein</fullName>
    </recommendedName>
</protein>
<dbReference type="PANTHER" id="PTHR37984:SF5">
    <property type="entry name" value="PROTEIN NYNRIN-LIKE"/>
    <property type="match status" value="1"/>
</dbReference>
<dbReference type="EMBL" id="KI669594">
    <property type="protein sequence ID" value="ETN06763.1"/>
    <property type="molecule type" value="Genomic_DNA"/>
</dbReference>
<organism evidence="2 3">
    <name type="scientific">Phytophthora nicotianae (strain INRA-310)</name>
    <name type="common">Phytophthora parasitica</name>
    <dbReference type="NCBI Taxonomy" id="761204"/>
    <lineage>
        <taxon>Eukaryota</taxon>
        <taxon>Sar</taxon>
        <taxon>Stramenopiles</taxon>
        <taxon>Oomycota</taxon>
        <taxon>Peronosporomycetes</taxon>
        <taxon>Peronosporales</taxon>
        <taxon>Peronosporaceae</taxon>
        <taxon>Phytophthora</taxon>
    </lineage>
</organism>
<dbReference type="GeneID" id="20182215"/>
<dbReference type="FunFam" id="1.10.340.70:FF:000001">
    <property type="entry name" value="Retrovirus-related Pol polyprotein from transposon gypsy-like Protein"/>
    <property type="match status" value="1"/>
</dbReference>
<reference evidence="3" key="1">
    <citation type="submission" date="2011-12" db="EMBL/GenBank/DDBJ databases">
        <authorList>
            <consortium name="The Broad Institute Genome Sequencing Platform"/>
            <person name="Russ C."/>
            <person name="Tyler B."/>
            <person name="Panabieres F."/>
            <person name="Shan W."/>
            <person name="Tripathy S."/>
            <person name="Grunwald N."/>
            <person name="Machado M."/>
            <person name="Young S.K."/>
            <person name="Zeng Q."/>
            <person name="Gargeya S."/>
            <person name="Fitzgerald M."/>
            <person name="Haas B."/>
            <person name="Abouelleil A."/>
            <person name="Alvarado L."/>
            <person name="Arachchi H.M."/>
            <person name="Berlin A."/>
            <person name="Chapman S.B."/>
            <person name="Gearin G."/>
            <person name="Goldberg J."/>
            <person name="Griggs A."/>
            <person name="Gujja S."/>
            <person name="Hansen M."/>
            <person name="Heiman D."/>
            <person name="Howarth C."/>
            <person name="Larimer J."/>
            <person name="Lui A."/>
            <person name="MacDonald P.J.P."/>
            <person name="McCowen C."/>
            <person name="Montmayeur A."/>
            <person name="Murphy C."/>
            <person name="Neiman D."/>
            <person name="Pearson M."/>
            <person name="Priest M."/>
            <person name="Roberts A."/>
            <person name="Saif S."/>
            <person name="Shea T."/>
            <person name="Sisk P."/>
            <person name="Stolte C."/>
            <person name="Sykes S."/>
            <person name="Wortman J."/>
            <person name="Nusbaum C."/>
            <person name="Birren B."/>
        </authorList>
    </citation>
    <scope>NUCLEOTIDE SEQUENCE [LARGE SCALE GENOMIC DNA]</scope>
    <source>
        <strain evidence="3">INRA-310</strain>
    </source>
</reference>
<dbReference type="Proteomes" id="UP000018817">
    <property type="component" value="Unassembled WGS sequence"/>
</dbReference>
<dbReference type="OrthoDB" id="165301at2759"/>
<evidence type="ECO:0000259" key="1">
    <source>
        <dbReference type="Pfam" id="PF17921"/>
    </source>
</evidence>
<accession>W2Q0P8</accession>
<proteinExistence type="predicted"/>
<evidence type="ECO:0000313" key="2">
    <source>
        <dbReference type="EMBL" id="ETN06763.1"/>
    </source>
</evidence>
<dbReference type="STRING" id="761204.W2Q0P8"/>
<dbReference type="PANTHER" id="PTHR37984">
    <property type="entry name" value="PROTEIN CBG26694"/>
    <property type="match status" value="1"/>
</dbReference>
<feature type="domain" description="Integrase zinc-binding" evidence="1">
    <location>
        <begin position="143"/>
        <end position="194"/>
    </location>
</feature>
<dbReference type="Pfam" id="PF17921">
    <property type="entry name" value="Integrase_H2C2"/>
    <property type="match status" value="1"/>
</dbReference>
<dbReference type="RefSeq" id="XP_008907731.1">
    <property type="nucleotide sequence ID" value="XM_008909483.1"/>
</dbReference>
<reference evidence="2 3" key="2">
    <citation type="submission" date="2013-11" db="EMBL/GenBank/DDBJ databases">
        <title>The Genome Sequence of Phytophthora parasitica INRA-310.</title>
        <authorList>
            <consortium name="The Broad Institute Genomics Platform"/>
            <person name="Russ C."/>
            <person name="Tyler B."/>
            <person name="Panabieres F."/>
            <person name="Shan W."/>
            <person name="Tripathy S."/>
            <person name="Grunwald N."/>
            <person name="Machado M."/>
            <person name="Johnson C.S."/>
            <person name="Arredondo F."/>
            <person name="Hong C."/>
            <person name="Coffey M."/>
            <person name="Young S.K."/>
            <person name="Zeng Q."/>
            <person name="Gargeya S."/>
            <person name="Fitzgerald M."/>
            <person name="Abouelleil A."/>
            <person name="Alvarado L."/>
            <person name="Chapman S.B."/>
            <person name="Gainer-Dewar J."/>
            <person name="Goldberg J."/>
            <person name="Griggs A."/>
            <person name="Gujja S."/>
            <person name="Hansen M."/>
            <person name="Howarth C."/>
            <person name="Imamovic A."/>
            <person name="Ireland A."/>
            <person name="Larimer J."/>
            <person name="McCowan C."/>
            <person name="Murphy C."/>
            <person name="Pearson M."/>
            <person name="Poon T.W."/>
            <person name="Priest M."/>
            <person name="Roberts A."/>
            <person name="Saif S."/>
            <person name="Shea T."/>
            <person name="Sykes S."/>
            <person name="Wortman J."/>
            <person name="Nusbaum C."/>
            <person name="Birren B."/>
        </authorList>
    </citation>
    <scope>NUCLEOTIDE SEQUENCE [LARGE SCALE GENOMIC DNA]</scope>
    <source>
        <strain evidence="2 3">INRA-310</strain>
    </source>
</reference>
<evidence type="ECO:0000313" key="3">
    <source>
        <dbReference type="Proteomes" id="UP000018817"/>
    </source>
</evidence>